<gene>
    <name evidence="1" type="ORF">BV22DRAFT_1132997</name>
</gene>
<protein>
    <submittedName>
        <fullName evidence="1">DUF1783-domain-containing protein</fullName>
    </submittedName>
</protein>
<sequence>MSFSIRNARISTLKRLSSSRHRLYATVTELPRPSPPTQEPNVETFSAPSKPRLYYTRPTQHSDLPHVQKPWPFILAFATVGVSAWAAFLLFATNQEKLSSSVVKQILQNVRDNQELREMLGDAIRPEPAWYLNGDPWIHGAINLPQGNVDLSFRLKGHRGSGTLYFTSIRKAKGEAFTPLRFRVIGDDGRIINVLPQT</sequence>
<evidence type="ECO:0000313" key="1">
    <source>
        <dbReference type="EMBL" id="KAH7920524.1"/>
    </source>
</evidence>
<evidence type="ECO:0000313" key="2">
    <source>
        <dbReference type="Proteomes" id="UP000790709"/>
    </source>
</evidence>
<proteinExistence type="predicted"/>
<organism evidence="1 2">
    <name type="scientific">Leucogyrophana mollusca</name>
    <dbReference type="NCBI Taxonomy" id="85980"/>
    <lineage>
        <taxon>Eukaryota</taxon>
        <taxon>Fungi</taxon>
        <taxon>Dikarya</taxon>
        <taxon>Basidiomycota</taxon>
        <taxon>Agaricomycotina</taxon>
        <taxon>Agaricomycetes</taxon>
        <taxon>Agaricomycetidae</taxon>
        <taxon>Boletales</taxon>
        <taxon>Boletales incertae sedis</taxon>
        <taxon>Leucogyrophana</taxon>
    </lineage>
</organism>
<dbReference type="EMBL" id="MU266574">
    <property type="protein sequence ID" value="KAH7920524.1"/>
    <property type="molecule type" value="Genomic_DNA"/>
</dbReference>
<comment type="caution">
    <text evidence="1">The sequence shown here is derived from an EMBL/GenBank/DDBJ whole genome shotgun (WGS) entry which is preliminary data.</text>
</comment>
<keyword evidence="2" id="KW-1185">Reference proteome</keyword>
<dbReference type="Proteomes" id="UP000790709">
    <property type="component" value="Unassembled WGS sequence"/>
</dbReference>
<reference evidence="1" key="1">
    <citation type="journal article" date="2021" name="New Phytol.">
        <title>Evolutionary innovations through gain and loss of genes in the ectomycorrhizal Boletales.</title>
        <authorList>
            <person name="Wu G."/>
            <person name="Miyauchi S."/>
            <person name="Morin E."/>
            <person name="Kuo A."/>
            <person name="Drula E."/>
            <person name="Varga T."/>
            <person name="Kohler A."/>
            <person name="Feng B."/>
            <person name="Cao Y."/>
            <person name="Lipzen A."/>
            <person name="Daum C."/>
            <person name="Hundley H."/>
            <person name="Pangilinan J."/>
            <person name="Johnson J."/>
            <person name="Barry K."/>
            <person name="LaButti K."/>
            <person name="Ng V."/>
            <person name="Ahrendt S."/>
            <person name="Min B."/>
            <person name="Choi I.G."/>
            <person name="Park H."/>
            <person name="Plett J.M."/>
            <person name="Magnuson J."/>
            <person name="Spatafora J.W."/>
            <person name="Nagy L.G."/>
            <person name="Henrissat B."/>
            <person name="Grigoriev I.V."/>
            <person name="Yang Z.L."/>
            <person name="Xu J."/>
            <person name="Martin F.M."/>
        </authorList>
    </citation>
    <scope>NUCLEOTIDE SEQUENCE</scope>
    <source>
        <strain evidence="1">KUC20120723A-06</strain>
    </source>
</reference>
<name>A0ACB8B5J1_9AGAM</name>
<accession>A0ACB8B5J1</accession>